<accession>A0ABW7YHN8</accession>
<dbReference type="PROSITE" id="PS51257">
    <property type="entry name" value="PROKAR_LIPOPROTEIN"/>
    <property type="match status" value="1"/>
</dbReference>
<protein>
    <submittedName>
        <fullName evidence="3">META domain-containing protein</fullName>
    </submittedName>
</protein>
<gene>
    <name evidence="3" type="ORF">ACIA8P_44925</name>
</gene>
<dbReference type="Proteomes" id="UP001612415">
    <property type="component" value="Unassembled WGS sequence"/>
</dbReference>
<comment type="caution">
    <text evidence="3">The sequence shown here is derived from an EMBL/GenBank/DDBJ whole genome shotgun (WGS) entry which is preliminary data.</text>
</comment>
<sequence length="158" mass="16736">MYRQKQRLITPLVTTAAVALIPLAVACGNEKADDAPAGSDSVGAERPVTGVRWKIDSVTVDGRTHRAGRDTHLTFDEKTGKAGGRLGCNHVNAKATVRDGHITLGAPSTTRMMCDASLMDTEKALLSLFGKTLSYRIDANTLALTSENGNTLRAVAAE</sequence>
<keyword evidence="1" id="KW-0732">Signal</keyword>
<proteinExistence type="predicted"/>
<name>A0ABW7YHN8_STRCE</name>
<evidence type="ECO:0000313" key="4">
    <source>
        <dbReference type="Proteomes" id="UP001612415"/>
    </source>
</evidence>
<feature type="chain" id="PRO_5045223499" evidence="1">
    <location>
        <begin position="27"/>
        <end position="158"/>
    </location>
</feature>
<feature type="domain" description="DUF306" evidence="2">
    <location>
        <begin position="47"/>
        <end position="153"/>
    </location>
</feature>
<feature type="signal peptide" evidence="1">
    <location>
        <begin position="1"/>
        <end position="26"/>
    </location>
</feature>
<keyword evidence="4" id="KW-1185">Reference proteome</keyword>
<dbReference type="InterPro" id="IPR005184">
    <property type="entry name" value="DUF306_Meta_HslJ"/>
</dbReference>
<dbReference type="PANTHER" id="PTHR35535:SF2">
    <property type="entry name" value="DUF306 DOMAIN-CONTAINING PROTEIN"/>
    <property type="match status" value="1"/>
</dbReference>
<dbReference type="Gene3D" id="2.40.128.270">
    <property type="match status" value="1"/>
</dbReference>
<dbReference type="Pfam" id="PF03724">
    <property type="entry name" value="META"/>
    <property type="match status" value="1"/>
</dbReference>
<dbReference type="PANTHER" id="PTHR35535">
    <property type="entry name" value="HEAT SHOCK PROTEIN HSLJ"/>
    <property type="match status" value="1"/>
</dbReference>
<dbReference type="EMBL" id="JBITDC010000031">
    <property type="protein sequence ID" value="MFI5681655.1"/>
    <property type="molecule type" value="Genomic_DNA"/>
</dbReference>
<dbReference type="InterPro" id="IPR053147">
    <property type="entry name" value="Hsp_HslJ-like"/>
</dbReference>
<reference evidence="3 4" key="1">
    <citation type="submission" date="2024-10" db="EMBL/GenBank/DDBJ databases">
        <title>The Natural Products Discovery Center: Release of the First 8490 Sequenced Strains for Exploring Actinobacteria Biosynthetic Diversity.</title>
        <authorList>
            <person name="Kalkreuter E."/>
            <person name="Kautsar S.A."/>
            <person name="Yang D."/>
            <person name="Bader C.D."/>
            <person name="Teijaro C.N."/>
            <person name="Fluegel L."/>
            <person name="Davis C.M."/>
            <person name="Simpson J.R."/>
            <person name="Lauterbach L."/>
            <person name="Steele A.D."/>
            <person name="Gui C."/>
            <person name="Meng S."/>
            <person name="Li G."/>
            <person name="Viehrig K."/>
            <person name="Ye F."/>
            <person name="Su P."/>
            <person name="Kiefer A.F."/>
            <person name="Nichols A."/>
            <person name="Cepeda A.J."/>
            <person name="Yan W."/>
            <person name="Fan B."/>
            <person name="Jiang Y."/>
            <person name="Adhikari A."/>
            <person name="Zheng C.-J."/>
            <person name="Schuster L."/>
            <person name="Cowan T.M."/>
            <person name="Smanski M.J."/>
            <person name="Chevrette M.G."/>
            <person name="De Carvalho L.P.S."/>
            <person name="Shen B."/>
        </authorList>
    </citation>
    <scope>NUCLEOTIDE SEQUENCE [LARGE SCALE GENOMIC DNA]</scope>
    <source>
        <strain evidence="3 4">NPDC051599</strain>
    </source>
</reference>
<dbReference type="InterPro" id="IPR038670">
    <property type="entry name" value="HslJ-like_sf"/>
</dbReference>
<evidence type="ECO:0000313" key="3">
    <source>
        <dbReference type="EMBL" id="MFI5681655.1"/>
    </source>
</evidence>
<organism evidence="3 4">
    <name type="scientific">Streptomyces cellulosae</name>
    <dbReference type="NCBI Taxonomy" id="1968"/>
    <lineage>
        <taxon>Bacteria</taxon>
        <taxon>Bacillati</taxon>
        <taxon>Actinomycetota</taxon>
        <taxon>Actinomycetes</taxon>
        <taxon>Kitasatosporales</taxon>
        <taxon>Streptomycetaceae</taxon>
        <taxon>Streptomyces</taxon>
    </lineage>
</organism>
<evidence type="ECO:0000259" key="2">
    <source>
        <dbReference type="Pfam" id="PF03724"/>
    </source>
</evidence>
<evidence type="ECO:0000256" key="1">
    <source>
        <dbReference type="SAM" id="SignalP"/>
    </source>
</evidence>
<dbReference type="RefSeq" id="WP_398662526.1">
    <property type="nucleotide sequence ID" value="NZ_JBITDC010000031.1"/>
</dbReference>